<evidence type="ECO:0000313" key="2">
    <source>
        <dbReference type="Proteomes" id="UP001454036"/>
    </source>
</evidence>
<accession>A0AAV3QQK5</accession>
<dbReference type="Proteomes" id="UP001454036">
    <property type="component" value="Unassembled WGS sequence"/>
</dbReference>
<keyword evidence="2" id="KW-1185">Reference proteome</keyword>
<organism evidence="1 2">
    <name type="scientific">Lithospermum erythrorhizon</name>
    <name type="common">Purple gromwell</name>
    <name type="synonym">Lithospermum officinale var. erythrorhizon</name>
    <dbReference type="NCBI Taxonomy" id="34254"/>
    <lineage>
        <taxon>Eukaryota</taxon>
        <taxon>Viridiplantae</taxon>
        <taxon>Streptophyta</taxon>
        <taxon>Embryophyta</taxon>
        <taxon>Tracheophyta</taxon>
        <taxon>Spermatophyta</taxon>
        <taxon>Magnoliopsida</taxon>
        <taxon>eudicotyledons</taxon>
        <taxon>Gunneridae</taxon>
        <taxon>Pentapetalae</taxon>
        <taxon>asterids</taxon>
        <taxon>lamiids</taxon>
        <taxon>Boraginales</taxon>
        <taxon>Boraginaceae</taxon>
        <taxon>Boraginoideae</taxon>
        <taxon>Lithospermeae</taxon>
        <taxon>Lithospermum</taxon>
    </lineage>
</organism>
<reference evidence="1 2" key="1">
    <citation type="submission" date="2024-01" db="EMBL/GenBank/DDBJ databases">
        <title>The complete chloroplast genome sequence of Lithospermum erythrorhizon: insights into the phylogenetic relationship among Boraginaceae species and the maternal lineages of purple gromwells.</title>
        <authorList>
            <person name="Okada T."/>
            <person name="Watanabe K."/>
        </authorList>
    </citation>
    <scope>NUCLEOTIDE SEQUENCE [LARGE SCALE GENOMIC DNA]</scope>
</reference>
<protein>
    <submittedName>
        <fullName evidence="1">Uncharacterized protein</fullName>
    </submittedName>
</protein>
<proteinExistence type="predicted"/>
<name>A0AAV3QQK5_LITER</name>
<comment type="caution">
    <text evidence="1">The sequence shown here is derived from an EMBL/GenBank/DDBJ whole genome shotgun (WGS) entry which is preliminary data.</text>
</comment>
<dbReference type="AlphaFoldDB" id="A0AAV3QQK5"/>
<sequence length="245" mass="26642">MERVTRLGPGPQASHEVSRLWLQVFSTLVVVLCHCPSLSLLDSLIFPLFPFQATSTFRELAEGNASIYQQSLELSEGLSWEGLKVEALKQELQGLRIQSSHLPPLGGCFADPEPVEGHGEMGCSFPGCSCCPPGEGGLETCLRPRHPFEMPPHRCCYPIGLRPELIEKDSNTPNLDRGVSAAFCIHVYSKPLILHHALKHGGCGPSAVGWIICGYLSLPITSPFSNARGFGSLISQAIGYTQTFR</sequence>
<dbReference type="EMBL" id="BAABME010005561">
    <property type="protein sequence ID" value="GAA0165984.1"/>
    <property type="molecule type" value="Genomic_DNA"/>
</dbReference>
<gene>
    <name evidence="1" type="ORF">LIER_21249</name>
</gene>
<evidence type="ECO:0000313" key="1">
    <source>
        <dbReference type="EMBL" id="GAA0165984.1"/>
    </source>
</evidence>